<keyword evidence="3" id="KW-1185">Reference proteome</keyword>
<gene>
    <name evidence="2" type="ORF">A7A09_012640</name>
</gene>
<dbReference type="Pfam" id="PF16233">
    <property type="entry name" value="DUF4893"/>
    <property type="match status" value="1"/>
</dbReference>
<evidence type="ECO:0000256" key="1">
    <source>
        <dbReference type="SAM" id="SignalP"/>
    </source>
</evidence>
<evidence type="ECO:0000313" key="3">
    <source>
        <dbReference type="Proteomes" id="UP000238137"/>
    </source>
</evidence>
<dbReference type="AlphaFoldDB" id="A0A422QWA4"/>
<comment type="caution">
    <text evidence="2">The sequence shown here is derived from an EMBL/GenBank/DDBJ whole genome shotgun (WGS) entry which is preliminary data.</text>
</comment>
<protein>
    <submittedName>
        <fullName evidence="2">DUF4893 domain-containing protein</fullName>
    </submittedName>
</protein>
<accession>A0A422QWA4</accession>
<dbReference type="OrthoDB" id="9153930at2"/>
<feature type="chain" id="PRO_5019017840" evidence="1">
    <location>
        <begin position="45"/>
        <end position="223"/>
    </location>
</feature>
<reference evidence="2" key="1">
    <citation type="submission" date="2018-05" db="EMBL/GenBank/DDBJ databases">
        <title>Reclassification of Methylarcula marina and Methylarcula terricola as Paracoccus methylarcula sp.nov., comb.nov. and Paracoccus terricola comb.nov.</title>
        <authorList>
            <person name="Shmareva M.N."/>
            <person name="Doronina N.V."/>
            <person name="Vasilenko O.V."/>
            <person name="Tarlachkov S.V."/>
            <person name="Trotsenko Y.A."/>
        </authorList>
    </citation>
    <scope>NUCLEOTIDE SEQUENCE [LARGE SCALE GENOMIC DNA]</scope>
    <source>
        <strain evidence="2">VKM B-2159</strain>
    </source>
</reference>
<proteinExistence type="predicted"/>
<organism evidence="2 3">
    <name type="scientific">Paracoccus methylarcula</name>
    <dbReference type="NCBI Taxonomy" id="72022"/>
    <lineage>
        <taxon>Bacteria</taxon>
        <taxon>Pseudomonadati</taxon>
        <taxon>Pseudomonadota</taxon>
        <taxon>Alphaproteobacteria</taxon>
        <taxon>Rhodobacterales</taxon>
        <taxon>Paracoccaceae</taxon>
        <taxon>Paracoccus</taxon>
    </lineage>
</organism>
<dbReference type="Proteomes" id="UP000238137">
    <property type="component" value="Unassembled WGS sequence"/>
</dbReference>
<keyword evidence="1" id="KW-0732">Signal</keyword>
<dbReference type="EMBL" id="PXNQ02000007">
    <property type="protein sequence ID" value="RNF34233.1"/>
    <property type="molecule type" value="Genomic_DNA"/>
</dbReference>
<evidence type="ECO:0000313" key="2">
    <source>
        <dbReference type="EMBL" id="RNF34233.1"/>
    </source>
</evidence>
<feature type="signal peptide" evidence="1">
    <location>
        <begin position="1"/>
        <end position="44"/>
    </location>
</feature>
<name>A0A422QWA4_9RHOB</name>
<dbReference type="InterPro" id="IPR032609">
    <property type="entry name" value="DUF4893"/>
</dbReference>
<sequence>MPVPPRSSRSNCCALMPSIRRVNPAFLASLLALAFLPAMGAAQAKLADGTTIRPDDQRRLEELDASAGSALREAFASGDPDDLALLAEALAGEALPPERALELLPGEWSCRMMKLGNGVPLVVYQGFSCVVTKDGGFEKLTGSQRSKGHLHRDDGRLVYLGTGFIAGDTPPPYAELPDEISPQDMPQRMPEVGMVEITGPDRGRILFPDPYLESRMNLLVLQR</sequence>